<organism evidence="2 3">
    <name type="scientific">Ciona savignyi</name>
    <name type="common">Pacific transparent sea squirt</name>
    <dbReference type="NCBI Taxonomy" id="51511"/>
    <lineage>
        <taxon>Eukaryota</taxon>
        <taxon>Metazoa</taxon>
        <taxon>Chordata</taxon>
        <taxon>Tunicata</taxon>
        <taxon>Ascidiacea</taxon>
        <taxon>Phlebobranchia</taxon>
        <taxon>Cionidae</taxon>
        <taxon>Ciona</taxon>
    </lineage>
</organism>
<dbReference type="Proteomes" id="UP000007875">
    <property type="component" value="Unassembled WGS sequence"/>
</dbReference>
<keyword evidence="3" id="KW-1185">Reference proteome</keyword>
<feature type="region of interest" description="Disordered" evidence="1">
    <location>
        <begin position="213"/>
        <end position="238"/>
    </location>
</feature>
<feature type="compositionally biased region" description="Basic and acidic residues" evidence="1">
    <location>
        <begin position="217"/>
        <end position="227"/>
    </location>
</feature>
<dbReference type="Ensembl" id="ENSCSAVT00000019489.1">
    <property type="protein sequence ID" value="ENSCSAVP00000019281.1"/>
    <property type="gene ID" value="ENSCSAVG00000011320.1"/>
</dbReference>
<reference evidence="3" key="1">
    <citation type="submission" date="2003-08" db="EMBL/GenBank/DDBJ databases">
        <authorList>
            <person name="Birren B."/>
            <person name="Nusbaum C."/>
            <person name="Abebe A."/>
            <person name="Abouelleil A."/>
            <person name="Adekoya E."/>
            <person name="Ait-zahra M."/>
            <person name="Allen N."/>
            <person name="Allen T."/>
            <person name="An P."/>
            <person name="Anderson M."/>
            <person name="Anderson S."/>
            <person name="Arachchi H."/>
            <person name="Armbruster J."/>
            <person name="Bachantsang P."/>
            <person name="Baldwin J."/>
            <person name="Barry A."/>
            <person name="Bayul T."/>
            <person name="Blitshsteyn B."/>
            <person name="Bloom T."/>
            <person name="Blye J."/>
            <person name="Boguslavskiy L."/>
            <person name="Borowsky M."/>
            <person name="Boukhgalter B."/>
            <person name="Brunache A."/>
            <person name="Butler J."/>
            <person name="Calixte N."/>
            <person name="Calvo S."/>
            <person name="Camarata J."/>
            <person name="Campo K."/>
            <person name="Chang J."/>
            <person name="Cheshatsang Y."/>
            <person name="Citroen M."/>
            <person name="Collymore A."/>
            <person name="Considine T."/>
            <person name="Cook A."/>
            <person name="Cooke P."/>
            <person name="Corum B."/>
            <person name="Cuomo C."/>
            <person name="David R."/>
            <person name="Dawoe T."/>
            <person name="Degray S."/>
            <person name="Dodge S."/>
            <person name="Dooley K."/>
            <person name="Dorje P."/>
            <person name="Dorjee K."/>
            <person name="Dorris L."/>
            <person name="Duffey N."/>
            <person name="Dupes A."/>
            <person name="Elkins T."/>
            <person name="Engels R."/>
            <person name="Erickson J."/>
            <person name="Farina A."/>
            <person name="Faro S."/>
            <person name="Ferreira P."/>
            <person name="Fischer H."/>
            <person name="Fitzgerald M."/>
            <person name="Foley K."/>
            <person name="Gage D."/>
            <person name="Galagan J."/>
            <person name="Gearin G."/>
            <person name="Gnerre S."/>
            <person name="Gnirke A."/>
            <person name="Goyette A."/>
            <person name="Graham J."/>
            <person name="Grandbois E."/>
            <person name="Gyaltsen K."/>
            <person name="Hafez N."/>
            <person name="Hagopian D."/>
            <person name="Hagos B."/>
            <person name="Hall J."/>
            <person name="Hatcher B."/>
            <person name="Heller A."/>
            <person name="Higgins H."/>
            <person name="Honan T."/>
            <person name="Horn A."/>
            <person name="Houde N."/>
            <person name="Hughes L."/>
            <person name="Hulme W."/>
            <person name="Husby E."/>
            <person name="Iliev I."/>
            <person name="Jaffe D."/>
            <person name="Jones C."/>
            <person name="Kamal M."/>
            <person name="Kamat A."/>
            <person name="Kamvysselis M."/>
            <person name="Karlsson E."/>
            <person name="Kells C."/>
            <person name="Kieu A."/>
            <person name="Kisner P."/>
            <person name="Kodira C."/>
            <person name="Kulbokas E."/>
            <person name="Labutti K."/>
            <person name="Lama D."/>
            <person name="Landers T."/>
            <person name="Leger J."/>
            <person name="Levine S."/>
            <person name="Lewis D."/>
            <person name="Lewis T."/>
            <person name="Lindblad-toh K."/>
            <person name="Liu X."/>
            <person name="Lokyitsang T."/>
            <person name="Lokyitsang Y."/>
            <person name="Lucien O."/>
            <person name="Lui A."/>
            <person name="Ma L.J."/>
            <person name="Mabbitt R."/>
            <person name="Macdonald J."/>
            <person name="Maclean C."/>
            <person name="Major J."/>
            <person name="Manning J."/>
            <person name="Marabella R."/>
            <person name="Maru K."/>
            <person name="Matthews C."/>
            <person name="Mauceli E."/>
            <person name="Mccarthy M."/>
            <person name="Mcdonough S."/>
            <person name="Mcghee T."/>
            <person name="Meldrim J."/>
            <person name="Meneus L."/>
            <person name="Mesirov J."/>
            <person name="Mihalev A."/>
            <person name="Mihova T."/>
            <person name="Mikkelsen T."/>
            <person name="Mlenga V."/>
            <person name="Moru K."/>
            <person name="Mozes J."/>
            <person name="Mulrain L."/>
            <person name="Munson G."/>
            <person name="Naylor J."/>
            <person name="Newes C."/>
            <person name="Nguyen C."/>
            <person name="Nguyen N."/>
            <person name="Nguyen T."/>
            <person name="Nicol R."/>
            <person name="Nielsen C."/>
            <person name="Nizzari M."/>
            <person name="Norbu C."/>
            <person name="Norbu N."/>
            <person name="O'donnell P."/>
            <person name="Okoawo O."/>
            <person name="O'leary S."/>
            <person name="Omotosho B."/>
            <person name="O'neill K."/>
            <person name="Osman S."/>
            <person name="Parker S."/>
            <person name="Perrin D."/>
            <person name="Phunkhang P."/>
            <person name="Piqani B."/>
            <person name="Purcell S."/>
            <person name="Rachupka T."/>
            <person name="Ramasamy U."/>
            <person name="Rameau R."/>
            <person name="Ray V."/>
            <person name="Raymond C."/>
            <person name="Retta R."/>
            <person name="Richardson S."/>
            <person name="Rise C."/>
            <person name="Rodriguez J."/>
            <person name="Rogers J."/>
            <person name="Rogov P."/>
            <person name="Rutman M."/>
            <person name="Schupbach R."/>
            <person name="Seaman C."/>
            <person name="Settipalli S."/>
            <person name="Sharpe T."/>
            <person name="Sheridan J."/>
            <person name="Sherpa N."/>
            <person name="Shi J."/>
            <person name="Smirnov S."/>
            <person name="Smith C."/>
            <person name="Sougnez C."/>
            <person name="Spencer B."/>
            <person name="Stalker J."/>
            <person name="Stange-thomann N."/>
            <person name="Stavropoulos S."/>
            <person name="Stetson K."/>
            <person name="Stone C."/>
            <person name="Stone S."/>
            <person name="Stubbs M."/>
            <person name="Talamas J."/>
            <person name="Tchuinga P."/>
            <person name="Tenzing P."/>
            <person name="Tesfaye S."/>
            <person name="Theodore J."/>
            <person name="Thoulutsang Y."/>
            <person name="Topham K."/>
            <person name="Towey S."/>
            <person name="Tsamla T."/>
            <person name="Tsomo N."/>
            <person name="Vallee D."/>
            <person name="Vassiliev H."/>
            <person name="Venkataraman V."/>
            <person name="Vinson J."/>
            <person name="Vo A."/>
            <person name="Wade C."/>
            <person name="Wang S."/>
            <person name="Wangchuk T."/>
            <person name="Wangdi T."/>
            <person name="Whittaker C."/>
            <person name="Wilkinson J."/>
            <person name="Wu Y."/>
            <person name="Wyman D."/>
            <person name="Yadav S."/>
            <person name="Yang S."/>
            <person name="Yang X."/>
            <person name="Yeager S."/>
            <person name="Yee E."/>
            <person name="Young G."/>
            <person name="Zainoun J."/>
            <person name="Zembeck L."/>
            <person name="Zimmer A."/>
            <person name="Zody M."/>
            <person name="Lander E."/>
        </authorList>
    </citation>
    <scope>NUCLEOTIDE SEQUENCE [LARGE SCALE GENOMIC DNA]</scope>
</reference>
<reference evidence="2" key="2">
    <citation type="submission" date="2025-08" db="UniProtKB">
        <authorList>
            <consortium name="Ensembl"/>
        </authorList>
    </citation>
    <scope>IDENTIFICATION</scope>
</reference>
<evidence type="ECO:0000313" key="2">
    <source>
        <dbReference type="Ensembl" id="ENSCSAVP00000019281.1"/>
    </source>
</evidence>
<dbReference type="HOGENOM" id="CLU_1165474_0_0_1"/>
<proteinExistence type="predicted"/>
<protein>
    <submittedName>
        <fullName evidence="2">Uncharacterized protein</fullName>
    </submittedName>
</protein>
<dbReference type="InParanoid" id="H2ZNW5"/>
<evidence type="ECO:0000313" key="3">
    <source>
        <dbReference type="Proteomes" id="UP000007875"/>
    </source>
</evidence>
<feature type="region of interest" description="Disordered" evidence="1">
    <location>
        <begin position="132"/>
        <end position="201"/>
    </location>
</feature>
<reference evidence="2" key="3">
    <citation type="submission" date="2025-09" db="UniProtKB">
        <authorList>
            <consortium name="Ensembl"/>
        </authorList>
    </citation>
    <scope>IDENTIFICATION</scope>
</reference>
<dbReference type="GeneTree" id="ENSGT00660000097256"/>
<accession>H2ZNW5</accession>
<name>H2ZNW5_CIOSA</name>
<sequence length="238" mass="26974">MKLTVDHFKRLSVSDLRSFDQSMTMWFRVRDNQNNLATALGLGKAKYTKPSITGRIIVPNISERHSSAVLNCTPSKGRLTHAVSEMAPSKIKSVASGDLVKFWQKFQILSPKKEVTSSSNLTEIVRTPVKHEKVEPKNTVSHPITPPPIHPRLQFPASPNSLTTVSEDNRKCIDLNSNSVTKPRANTPPSPSSARKRTRPMSLRKLVTLREHRKKCEQRVRELEAQSRRLRRKKLSKN</sequence>
<dbReference type="AlphaFoldDB" id="H2ZNW5"/>
<feature type="compositionally biased region" description="Basic residues" evidence="1">
    <location>
        <begin position="228"/>
        <end position="238"/>
    </location>
</feature>
<evidence type="ECO:0000256" key="1">
    <source>
        <dbReference type="SAM" id="MobiDB-lite"/>
    </source>
</evidence>
<dbReference type="OMA" id="FWQKFQI"/>
<feature type="compositionally biased region" description="Polar residues" evidence="1">
    <location>
        <begin position="157"/>
        <end position="166"/>
    </location>
</feature>